<dbReference type="RefSeq" id="WP_093174839.1">
    <property type="nucleotide sequence ID" value="NZ_FNCN01000041.1"/>
</dbReference>
<evidence type="ECO:0000313" key="1">
    <source>
        <dbReference type="EMBL" id="SDI26119.1"/>
    </source>
</evidence>
<proteinExistence type="predicted"/>
<evidence type="ECO:0000313" key="2">
    <source>
        <dbReference type="Proteomes" id="UP000198923"/>
    </source>
</evidence>
<organism evidence="1 2">
    <name type="scientific">Sinosporangium album</name>
    <dbReference type="NCBI Taxonomy" id="504805"/>
    <lineage>
        <taxon>Bacteria</taxon>
        <taxon>Bacillati</taxon>
        <taxon>Actinomycetota</taxon>
        <taxon>Actinomycetes</taxon>
        <taxon>Streptosporangiales</taxon>
        <taxon>Streptosporangiaceae</taxon>
        <taxon>Sinosporangium</taxon>
    </lineage>
</organism>
<dbReference type="Proteomes" id="UP000198923">
    <property type="component" value="Unassembled WGS sequence"/>
</dbReference>
<gene>
    <name evidence="1" type="ORF">SAMN05421505_14110</name>
</gene>
<dbReference type="EMBL" id="FNCN01000041">
    <property type="protein sequence ID" value="SDI26119.1"/>
    <property type="molecule type" value="Genomic_DNA"/>
</dbReference>
<sequence length="343" mass="36538">MRLTDLTKEADEQPEIFPPIGKRNIVKRYLLFDDGCHVCTSTAKGIDEEAGQWLETRSLHDPEMKALLDTHKPGWKHRPTLVIDDGTTVHIATGLAMSARLTAGVGIRRAARIARRITRETATAAAGGGTSRRAMLRATGTGALALLGLTLGTGTSAARSSADDPSGLLKGTDLKRAVRTATSTDQVKDAIARLPQSGFGGEIKETVAFATDAGSTLVMLFFAPEDRREARVRAAVLSHEFGGDLDRPKTIVEHVAADLDVIKKKNTVDRNDFTISAAEPSALAAPAGSRQYFSCMLACVGANCAAPAMRCRGLIFMSAVLACMVAVCGSKARSCHGGCRRFW</sequence>
<accession>A0A1G8J4F0</accession>
<dbReference type="OrthoDB" id="5190954at2"/>
<reference evidence="1 2" key="1">
    <citation type="submission" date="2016-10" db="EMBL/GenBank/DDBJ databases">
        <authorList>
            <person name="de Groot N.N."/>
        </authorList>
    </citation>
    <scope>NUCLEOTIDE SEQUENCE [LARGE SCALE GENOMIC DNA]</scope>
    <source>
        <strain evidence="1 2">CPCC 201354</strain>
    </source>
</reference>
<keyword evidence="2" id="KW-1185">Reference proteome</keyword>
<protein>
    <submittedName>
        <fullName evidence="1">Uncharacterized protein</fullName>
    </submittedName>
</protein>
<name>A0A1G8J4F0_9ACTN</name>
<dbReference type="AlphaFoldDB" id="A0A1G8J4F0"/>